<comment type="caution">
    <text evidence="1">The sequence shown here is derived from an EMBL/GenBank/DDBJ whole genome shotgun (WGS) entry which is preliminary data.</text>
</comment>
<keyword evidence="2" id="KW-1185">Reference proteome</keyword>
<dbReference type="EMBL" id="JANPWB010000011">
    <property type="protein sequence ID" value="KAJ1126772.1"/>
    <property type="molecule type" value="Genomic_DNA"/>
</dbReference>
<dbReference type="AlphaFoldDB" id="A0AAV7PHD5"/>
<accession>A0AAV7PHD5</accession>
<organism evidence="1 2">
    <name type="scientific">Pleurodeles waltl</name>
    <name type="common">Iberian ribbed newt</name>
    <dbReference type="NCBI Taxonomy" id="8319"/>
    <lineage>
        <taxon>Eukaryota</taxon>
        <taxon>Metazoa</taxon>
        <taxon>Chordata</taxon>
        <taxon>Craniata</taxon>
        <taxon>Vertebrata</taxon>
        <taxon>Euteleostomi</taxon>
        <taxon>Amphibia</taxon>
        <taxon>Batrachia</taxon>
        <taxon>Caudata</taxon>
        <taxon>Salamandroidea</taxon>
        <taxon>Salamandridae</taxon>
        <taxon>Pleurodelinae</taxon>
        <taxon>Pleurodeles</taxon>
    </lineage>
</organism>
<sequence>MAAPLATNVEWSGRLCARLCGLKVCDVSGLVTQLSQVTRPGHVTPAARTGSGPRKPVCVSLCGVGEGCGHGVPRADSAYYRHECFLGSGGCRAAMVHPQGSKPGSHQYNASDVCRLLLSLCLRLG</sequence>
<dbReference type="Proteomes" id="UP001066276">
    <property type="component" value="Chromosome 7"/>
</dbReference>
<protein>
    <submittedName>
        <fullName evidence="1">Uncharacterized protein</fullName>
    </submittedName>
</protein>
<evidence type="ECO:0000313" key="2">
    <source>
        <dbReference type="Proteomes" id="UP001066276"/>
    </source>
</evidence>
<reference evidence="1" key="1">
    <citation type="journal article" date="2022" name="bioRxiv">
        <title>Sequencing and chromosome-scale assembly of the giantPleurodeles waltlgenome.</title>
        <authorList>
            <person name="Brown T."/>
            <person name="Elewa A."/>
            <person name="Iarovenko S."/>
            <person name="Subramanian E."/>
            <person name="Araus A.J."/>
            <person name="Petzold A."/>
            <person name="Susuki M."/>
            <person name="Suzuki K.-i.T."/>
            <person name="Hayashi T."/>
            <person name="Toyoda A."/>
            <person name="Oliveira C."/>
            <person name="Osipova E."/>
            <person name="Leigh N.D."/>
            <person name="Simon A."/>
            <person name="Yun M.H."/>
        </authorList>
    </citation>
    <scope>NUCLEOTIDE SEQUENCE</scope>
    <source>
        <strain evidence="1">20211129_DDA</strain>
        <tissue evidence="1">Liver</tissue>
    </source>
</reference>
<gene>
    <name evidence="1" type="ORF">NDU88_005178</name>
</gene>
<proteinExistence type="predicted"/>
<evidence type="ECO:0000313" key="1">
    <source>
        <dbReference type="EMBL" id="KAJ1126772.1"/>
    </source>
</evidence>
<name>A0AAV7PHD5_PLEWA</name>